<evidence type="ECO:0000256" key="5">
    <source>
        <dbReference type="SAM" id="MobiDB-lite"/>
    </source>
</evidence>
<keyword evidence="3 6" id="KW-1133">Transmembrane helix</keyword>
<evidence type="ECO:0000313" key="8">
    <source>
        <dbReference type="EMBL" id="MCG2624884.1"/>
    </source>
</evidence>
<dbReference type="RefSeq" id="WP_237827345.1">
    <property type="nucleotide sequence ID" value="NZ_JAKLTQ010000034.1"/>
</dbReference>
<organism evidence="8 9">
    <name type="scientific">Arthrobacter hankyongi</name>
    <dbReference type="NCBI Taxonomy" id="2904801"/>
    <lineage>
        <taxon>Bacteria</taxon>
        <taxon>Bacillati</taxon>
        <taxon>Actinomycetota</taxon>
        <taxon>Actinomycetes</taxon>
        <taxon>Micrococcales</taxon>
        <taxon>Micrococcaceae</taxon>
        <taxon>Arthrobacter</taxon>
    </lineage>
</organism>
<keyword evidence="9" id="KW-1185">Reference proteome</keyword>
<comment type="caution">
    <text evidence="8">The sequence shown here is derived from an EMBL/GenBank/DDBJ whole genome shotgun (WGS) entry which is preliminary data.</text>
</comment>
<proteinExistence type="predicted"/>
<evidence type="ECO:0000256" key="3">
    <source>
        <dbReference type="ARBA" id="ARBA00022989"/>
    </source>
</evidence>
<protein>
    <submittedName>
        <fullName evidence="8">TM2 domain-containing protein</fullName>
    </submittedName>
</protein>
<dbReference type="PANTHER" id="PTHR21016:SF25">
    <property type="entry name" value="TM2 DOMAIN-CONTAINING PROTEIN DDB_G0277895-RELATED"/>
    <property type="match status" value="1"/>
</dbReference>
<dbReference type="Proteomes" id="UP001165368">
    <property type="component" value="Unassembled WGS sequence"/>
</dbReference>
<evidence type="ECO:0000313" key="9">
    <source>
        <dbReference type="Proteomes" id="UP001165368"/>
    </source>
</evidence>
<feature type="domain" description="TM2" evidence="7">
    <location>
        <begin position="91"/>
        <end position="134"/>
    </location>
</feature>
<evidence type="ECO:0000256" key="4">
    <source>
        <dbReference type="ARBA" id="ARBA00023136"/>
    </source>
</evidence>
<gene>
    <name evidence="8" type="ORF">LVY72_23625</name>
</gene>
<keyword evidence="4 6" id="KW-0472">Membrane</keyword>
<feature type="transmembrane region" description="Helical" evidence="6">
    <location>
        <begin position="159"/>
        <end position="184"/>
    </location>
</feature>
<dbReference type="Pfam" id="PF05154">
    <property type="entry name" value="TM2"/>
    <property type="match status" value="1"/>
</dbReference>
<sequence length="307" mass="32324">MDDSDGGRAAGGIASEPHRQQPPFDVVRLSAVLRQALPGTPAGPPPALPSVRPGVLPVPRNLERTRTAVPRPPKAEEYGPFPVDMPVLKDFRTNWVLSLFLGMLGVDRFHRGRPVTGTLKLLTLGGAGLWWAGDLLAVATGYAVDGGGHPMKGRRSHRLLAVVVSLAVILGAGAAAVTAVAPLARPLAVGAGRTTLSVLTALFPAPQRVWVWEEAATLSRNGDGPSTAFLVTGDTLRISYTLNAAGFLYLLPAGANELPHFTPPVIAAMKPETGEVTVAAVPGTYRLYAQSSGRWTARVAEQVLRQP</sequence>
<dbReference type="InterPro" id="IPR007829">
    <property type="entry name" value="TM2"/>
</dbReference>
<dbReference type="EMBL" id="JAKLTQ010000034">
    <property type="protein sequence ID" value="MCG2624884.1"/>
    <property type="molecule type" value="Genomic_DNA"/>
</dbReference>
<comment type="subcellular location">
    <subcellularLocation>
        <location evidence="1">Membrane</location>
        <topology evidence="1">Multi-pass membrane protein</topology>
    </subcellularLocation>
</comment>
<evidence type="ECO:0000256" key="2">
    <source>
        <dbReference type="ARBA" id="ARBA00022692"/>
    </source>
</evidence>
<dbReference type="PANTHER" id="PTHR21016">
    <property type="entry name" value="BETA-AMYLOID BINDING PROTEIN-RELATED"/>
    <property type="match status" value="1"/>
</dbReference>
<feature type="region of interest" description="Disordered" evidence="5">
    <location>
        <begin position="1"/>
        <end position="24"/>
    </location>
</feature>
<evidence type="ECO:0000259" key="7">
    <source>
        <dbReference type="Pfam" id="PF05154"/>
    </source>
</evidence>
<evidence type="ECO:0000256" key="1">
    <source>
        <dbReference type="ARBA" id="ARBA00004141"/>
    </source>
</evidence>
<feature type="region of interest" description="Disordered" evidence="5">
    <location>
        <begin position="36"/>
        <end position="57"/>
    </location>
</feature>
<keyword evidence="2 6" id="KW-0812">Transmembrane</keyword>
<evidence type="ECO:0000256" key="6">
    <source>
        <dbReference type="SAM" id="Phobius"/>
    </source>
</evidence>
<dbReference type="InterPro" id="IPR050932">
    <property type="entry name" value="TM2D1-3-like"/>
</dbReference>
<reference evidence="8" key="1">
    <citation type="submission" date="2022-01" db="EMBL/GenBank/DDBJ databases">
        <authorList>
            <person name="Jo J.-H."/>
            <person name="Im W.-T."/>
        </authorList>
    </citation>
    <scope>NUCLEOTIDE SEQUENCE</scope>
    <source>
        <strain evidence="8">I2-34</strain>
    </source>
</reference>
<accession>A0ABS9LEK2</accession>
<name>A0ABS9LEK2_9MICC</name>